<dbReference type="RefSeq" id="WP_092063973.1">
    <property type="nucleotide sequence ID" value="NZ_FNIN01000003.1"/>
</dbReference>
<evidence type="ECO:0000256" key="4">
    <source>
        <dbReference type="ARBA" id="ARBA00022692"/>
    </source>
</evidence>
<dbReference type="GO" id="GO:0015079">
    <property type="term" value="F:potassium ion transmembrane transporter activity"/>
    <property type="evidence" value="ECO:0007669"/>
    <property type="project" value="InterPro"/>
</dbReference>
<evidence type="ECO:0000259" key="11">
    <source>
        <dbReference type="Pfam" id="PF02705"/>
    </source>
</evidence>
<organism evidence="13 14">
    <name type="scientific">Desulfonauticus submarinus</name>
    <dbReference type="NCBI Taxonomy" id="206665"/>
    <lineage>
        <taxon>Bacteria</taxon>
        <taxon>Pseudomonadati</taxon>
        <taxon>Thermodesulfobacteriota</taxon>
        <taxon>Desulfovibrionia</taxon>
        <taxon>Desulfovibrionales</taxon>
        <taxon>Desulfonauticaceae</taxon>
        <taxon>Desulfonauticus</taxon>
    </lineage>
</organism>
<keyword evidence="8" id="KW-0406">Ion transport</keyword>
<name>A0A1H0CCZ8_9BACT</name>
<gene>
    <name evidence="13" type="ORF">SAMN04488516_1033</name>
</gene>
<reference evidence="13 14" key="1">
    <citation type="submission" date="2016-10" db="EMBL/GenBank/DDBJ databases">
        <authorList>
            <person name="de Groot N.N."/>
        </authorList>
    </citation>
    <scope>NUCLEOTIDE SEQUENCE [LARGE SCALE GENOMIC DNA]</scope>
    <source>
        <strain evidence="13 14">DSM 15269</strain>
    </source>
</reference>
<evidence type="ECO:0000313" key="14">
    <source>
        <dbReference type="Proteomes" id="UP000199602"/>
    </source>
</evidence>
<feature type="transmembrane region" description="Helical" evidence="10">
    <location>
        <begin position="108"/>
        <end position="128"/>
    </location>
</feature>
<dbReference type="Pfam" id="PF22776">
    <property type="entry name" value="K_trans_C"/>
    <property type="match status" value="1"/>
</dbReference>
<evidence type="ECO:0000256" key="3">
    <source>
        <dbReference type="ARBA" id="ARBA00022538"/>
    </source>
</evidence>
<feature type="transmembrane region" description="Helical" evidence="10">
    <location>
        <begin position="51"/>
        <end position="68"/>
    </location>
</feature>
<keyword evidence="3" id="KW-0633">Potassium transport</keyword>
<dbReference type="InterPro" id="IPR053952">
    <property type="entry name" value="K_trans_C"/>
</dbReference>
<feature type="transmembrane region" description="Helical" evidence="10">
    <location>
        <begin position="259"/>
        <end position="280"/>
    </location>
</feature>
<evidence type="ECO:0000256" key="8">
    <source>
        <dbReference type="ARBA" id="ARBA00023065"/>
    </source>
</evidence>
<comment type="subcellular location">
    <subcellularLocation>
        <location evidence="1">Membrane</location>
        <topology evidence="1">Multi-pass membrane protein</topology>
    </subcellularLocation>
</comment>
<dbReference type="PANTHER" id="PTHR30540:SF83">
    <property type="entry name" value="K+ POTASSIUM TRANSPORTER"/>
    <property type="match status" value="1"/>
</dbReference>
<evidence type="ECO:0000256" key="5">
    <source>
        <dbReference type="ARBA" id="ARBA00022847"/>
    </source>
</evidence>
<evidence type="ECO:0000256" key="1">
    <source>
        <dbReference type="ARBA" id="ARBA00004141"/>
    </source>
</evidence>
<evidence type="ECO:0000259" key="12">
    <source>
        <dbReference type="Pfam" id="PF22776"/>
    </source>
</evidence>
<keyword evidence="7 10" id="KW-1133">Transmembrane helix</keyword>
<sequence>MESILEEESSKQIGTLFLAYLAIGGILGDIGTSPLYVISLTFKNLTISKENVMGVLSLIFWSFMFLSAKYAGLALNLDNDGEGGTFTLMHLIQTEANKLKKSILRYKFTFIIGFASILSMICGALLLSDGVITPSISVLAAVEGIEVIYPHLAEFILPIATIILCALFFLQKRGTEKIAKLFSPIIIVWFVSIGLVGLKNLVEMPCLLKSINPYYALHFILSHPLSIVFPILGYVVLCITGGEALYADEAHYSKPAIRIAWGVAAICLLINYLGQGAFILKHPQSQNPFFDMSLPFGHAFYIYLLILATLAAIIASQAMITGSFSTYKQAMELRMLPRVEIRNTSHKTAGQIYIPTVNRAMFLACLTTVFIFKKSDALGDAYGLAVTGAFIGTTLMMTMLLFLKNYQQQKKFFMILPLLCIFLMFDSAFFFSNLGKIPTGGWFPLIIATFLVLTMLAWKHGSLLLYYAIPKMPLKKFVNTIKEEKPLVLKGTNIYMTLNPNEVPGCLLEEVKEGWIKQTVLFVSVQNTHLPWGIHYEKKLLIKMKDIEIYQIIINKGYMRLFVNVPNIIKTLGFETQPRRFVFSLWNPIITETSWKKLLLQYFRLIYKNTSSLTTRFAIPTEELLYIGKDIKLSFPKNKS</sequence>
<protein>
    <submittedName>
        <fullName evidence="13">KUP system potassium uptake protein</fullName>
    </submittedName>
</protein>
<feature type="transmembrane region" description="Helical" evidence="10">
    <location>
        <begin position="214"/>
        <end position="239"/>
    </location>
</feature>
<keyword evidence="9 10" id="KW-0472">Membrane</keyword>
<feature type="transmembrane region" description="Helical" evidence="10">
    <location>
        <begin position="181"/>
        <end position="202"/>
    </location>
</feature>
<dbReference type="GO" id="GO:0015293">
    <property type="term" value="F:symporter activity"/>
    <property type="evidence" value="ECO:0007669"/>
    <property type="project" value="UniProtKB-KW"/>
</dbReference>
<dbReference type="Proteomes" id="UP000199602">
    <property type="component" value="Unassembled WGS sequence"/>
</dbReference>
<evidence type="ECO:0000256" key="7">
    <source>
        <dbReference type="ARBA" id="ARBA00022989"/>
    </source>
</evidence>
<dbReference type="InterPro" id="IPR053951">
    <property type="entry name" value="K_trans_N"/>
</dbReference>
<evidence type="ECO:0000256" key="10">
    <source>
        <dbReference type="SAM" id="Phobius"/>
    </source>
</evidence>
<dbReference type="PANTHER" id="PTHR30540">
    <property type="entry name" value="OSMOTIC STRESS POTASSIUM TRANSPORTER"/>
    <property type="match status" value="1"/>
</dbReference>
<evidence type="ECO:0000256" key="2">
    <source>
        <dbReference type="ARBA" id="ARBA00022448"/>
    </source>
</evidence>
<feature type="transmembrane region" description="Helical" evidence="10">
    <location>
        <begin position="12"/>
        <end position="31"/>
    </location>
</feature>
<dbReference type="AlphaFoldDB" id="A0A1H0CCZ8"/>
<feature type="transmembrane region" description="Helical" evidence="10">
    <location>
        <begin position="148"/>
        <end position="169"/>
    </location>
</feature>
<feature type="transmembrane region" description="Helical" evidence="10">
    <location>
        <begin position="384"/>
        <end position="403"/>
    </location>
</feature>
<dbReference type="EMBL" id="FNIN01000003">
    <property type="protein sequence ID" value="SDN55784.1"/>
    <property type="molecule type" value="Genomic_DNA"/>
</dbReference>
<accession>A0A1H0CCZ8</accession>
<keyword evidence="6" id="KW-0630">Potassium</keyword>
<feature type="transmembrane region" description="Helical" evidence="10">
    <location>
        <begin position="300"/>
        <end position="327"/>
    </location>
</feature>
<evidence type="ECO:0000313" key="13">
    <source>
        <dbReference type="EMBL" id="SDN55784.1"/>
    </source>
</evidence>
<dbReference type="InterPro" id="IPR003855">
    <property type="entry name" value="K+_transporter"/>
</dbReference>
<evidence type="ECO:0000256" key="6">
    <source>
        <dbReference type="ARBA" id="ARBA00022958"/>
    </source>
</evidence>
<feature type="transmembrane region" description="Helical" evidence="10">
    <location>
        <begin position="443"/>
        <end position="469"/>
    </location>
</feature>
<feature type="domain" description="K+ potassium transporter integral membrane" evidence="11">
    <location>
        <begin position="19"/>
        <end position="476"/>
    </location>
</feature>
<evidence type="ECO:0000256" key="9">
    <source>
        <dbReference type="ARBA" id="ARBA00023136"/>
    </source>
</evidence>
<dbReference type="STRING" id="206665.SAMN04488516_1033"/>
<proteinExistence type="predicted"/>
<dbReference type="GO" id="GO:0016020">
    <property type="term" value="C:membrane"/>
    <property type="evidence" value="ECO:0007669"/>
    <property type="project" value="UniProtKB-SubCell"/>
</dbReference>
<dbReference type="Pfam" id="PF02705">
    <property type="entry name" value="K_trans"/>
    <property type="match status" value="1"/>
</dbReference>
<keyword evidence="4 10" id="KW-0812">Transmembrane</keyword>
<feature type="domain" description="K+ potassium transporter C-terminal" evidence="12">
    <location>
        <begin position="490"/>
        <end position="633"/>
    </location>
</feature>
<keyword evidence="5" id="KW-0769">Symport</keyword>
<feature type="transmembrane region" description="Helical" evidence="10">
    <location>
        <begin position="348"/>
        <end position="372"/>
    </location>
</feature>
<dbReference type="OrthoDB" id="9805577at2"/>
<feature type="transmembrane region" description="Helical" evidence="10">
    <location>
        <begin position="412"/>
        <end position="431"/>
    </location>
</feature>
<keyword evidence="2" id="KW-0813">Transport</keyword>
<keyword evidence="14" id="KW-1185">Reference proteome</keyword>